<reference evidence="1" key="1">
    <citation type="submission" date="2018-02" db="EMBL/GenBank/DDBJ databases">
        <title>Rhizophora mucronata_Transcriptome.</title>
        <authorList>
            <person name="Meera S.P."/>
            <person name="Sreeshan A."/>
            <person name="Augustine A."/>
        </authorList>
    </citation>
    <scope>NUCLEOTIDE SEQUENCE</scope>
    <source>
        <tissue evidence="1">Leaf</tissue>
    </source>
</reference>
<accession>A0A2P2IR08</accession>
<protein>
    <submittedName>
        <fullName evidence="1">Uncharacterized protein</fullName>
    </submittedName>
</protein>
<evidence type="ECO:0000313" key="1">
    <source>
        <dbReference type="EMBL" id="MBW83627.1"/>
    </source>
</evidence>
<organism evidence="1">
    <name type="scientific">Rhizophora mucronata</name>
    <name type="common">Asiatic mangrove</name>
    <dbReference type="NCBI Taxonomy" id="61149"/>
    <lineage>
        <taxon>Eukaryota</taxon>
        <taxon>Viridiplantae</taxon>
        <taxon>Streptophyta</taxon>
        <taxon>Embryophyta</taxon>
        <taxon>Tracheophyta</taxon>
        <taxon>Spermatophyta</taxon>
        <taxon>Magnoliopsida</taxon>
        <taxon>eudicotyledons</taxon>
        <taxon>Gunneridae</taxon>
        <taxon>Pentapetalae</taxon>
        <taxon>rosids</taxon>
        <taxon>fabids</taxon>
        <taxon>Malpighiales</taxon>
        <taxon>Rhizophoraceae</taxon>
        <taxon>Rhizophora</taxon>
    </lineage>
</organism>
<name>A0A2P2IR08_RHIMU</name>
<sequence>MLYCILDGIITGDKCLIGYLDIQYDMHFALD</sequence>
<dbReference type="AlphaFoldDB" id="A0A2P2IR08"/>
<proteinExistence type="predicted"/>
<dbReference type="EMBL" id="GGEC01003144">
    <property type="protein sequence ID" value="MBW83627.1"/>
    <property type="molecule type" value="Transcribed_RNA"/>
</dbReference>